<dbReference type="Proteomes" id="UP000828236">
    <property type="component" value="Unassembled WGS sequence"/>
</dbReference>
<evidence type="ECO:0000313" key="12">
    <source>
        <dbReference type="Proteomes" id="UP000790347"/>
    </source>
</evidence>
<dbReference type="PROSITE" id="PS51420">
    <property type="entry name" value="RHO"/>
    <property type="match status" value="1"/>
</dbReference>
<keyword evidence="3" id="KW-0342">GTP-binding</keyword>
<sequence>MDSTKDLGNNSSISSSNNNVYKILLLGDSNVGKTCIVQRFCDDSFIDGYISTIGIDFKQKMIKLDDDNKDIKLQLWDTAGQERFRALTTAYYRGAMGIIVVYDVTNLESFQHVSYWFKNIDENASPQVIKVLVANKCDLDQTFRVVDHEQAEQLAKRFDVPFYECSCKNNFNIQNVFYDLCHRIHDQLEQNENMFEYDGHINSMDIIKRLEDHQQRLQRRRSSTMNYNNNNDGDDDDNIDGGSTIKSCSNCVTNYYYNYNNNNNSSSSSLHNSFDNHGSSGGGGKHDNSS</sequence>
<dbReference type="PROSITE" id="PS51421">
    <property type="entry name" value="RAS"/>
    <property type="match status" value="1"/>
</dbReference>
<dbReference type="PROSITE" id="PS51419">
    <property type="entry name" value="RAB"/>
    <property type="match status" value="1"/>
</dbReference>
<dbReference type="InterPro" id="IPR001806">
    <property type="entry name" value="Small_GTPase"/>
</dbReference>
<dbReference type="Proteomes" id="UP000790347">
    <property type="component" value="Unassembled WGS sequence"/>
</dbReference>
<comment type="caution">
    <text evidence="11">The sequence shown here is derived from an EMBL/GenBank/DDBJ whole genome shotgun (WGS) entry which is preliminary data.</text>
</comment>
<evidence type="ECO:0000256" key="7">
    <source>
        <dbReference type="ARBA" id="ARBA00067099"/>
    </source>
</evidence>
<dbReference type="EMBL" id="ASGP02000005">
    <property type="protein sequence ID" value="KAH9505918.1"/>
    <property type="molecule type" value="Genomic_DNA"/>
</dbReference>
<dbReference type="SMART" id="SM00175">
    <property type="entry name" value="RAB"/>
    <property type="match status" value="1"/>
</dbReference>
<dbReference type="SMART" id="SM00173">
    <property type="entry name" value="RAS"/>
    <property type="match status" value="1"/>
</dbReference>
<keyword evidence="5" id="KW-0636">Prenylation</keyword>
<dbReference type="AlphaFoldDB" id="A0A922HUQ3"/>
<keyword evidence="12" id="KW-1185">Reference proteome</keyword>
<comment type="similarity">
    <text evidence="1">Belongs to the small GTPase superfamily. Rab family.</text>
</comment>
<evidence type="ECO:0000256" key="9">
    <source>
        <dbReference type="SAM" id="MobiDB-lite"/>
    </source>
</evidence>
<dbReference type="SUPFAM" id="SSF52540">
    <property type="entry name" value="P-loop containing nucleoside triphosphate hydrolases"/>
    <property type="match status" value="1"/>
</dbReference>
<evidence type="ECO:0000256" key="6">
    <source>
        <dbReference type="ARBA" id="ARBA00053444"/>
    </source>
</evidence>
<evidence type="ECO:0000256" key="1">
    <source>
        <dbReference type="ARBA" id="ARBA00006270"/>
    </source>
</evidence>
<dbReference type="Pfam" id="PF00071">
    <property type="entry name" value="Ras"/>
    <property type="match status" value="1"/>
</dbReference>
<reference evidence="11" key="1">
    <citation type="submission" date="2013-05" db="EMBL/GenBank/DDBJ databases">
        <authorList>
            <person name="Yim A.K.Y."/>
            <person name="Chan T.F."/>
            <person name="Ji K.M."/>
            <person name="Liu X.Y."/>
            <person name="Zhou J.W."/>
            <person name="Li R.Q."/>
            <person name="Yang K.Y."/>
            <person name="Li J."/>
            <person name="Li M."/>
            <person name="Law P.T.W."/>
            <person name="Wu Y.L."/>
            <person name="Cai Z.L."/>
            <person name="Qin H."/>
            <person name="Bao Y."/>
            <person name="Leung R.K.K."/>
            <person name="Ng P.K.S."/>
            <person name="Zou J."/>
            <person name="Zhong X.J."/>
            <person name="Ran P.X."/>
            <person name="Zhong N.S."/>
            <person name="Liu Z.G."/>
            <person name="Tsui S.K.W."/>
        </authorList>
    </citation>
    <scope>NUCLEOTIDE SEQUENCE</scope>
    <source>
        <strain evidence="11">Derf</strain>
        <tissue evidence="11">Whole organism</tissue>
    </source>
</reference>
<keyword evidence="2" id="KW-0547">Nucleotide-binding</keyword>
<evidence type="ECO:0000313" key="10">
    <source>
        <dbReference type="EMBL" id="KAH7642981.1"/>
    </source>
</evidence>
<name>A0A922HUQ3_DERFA</name>
<dbReference type="InterPro" id="IPR050305">
    <property type="entry name" value="Small_GTPase_Rab"/>
</dbReference>
<comment type="function">
    <text evidence="6">Protein transport. Probably involved in vesicular traffic from ER to Golgi.</text>
</comment>
<dbReference type="EMBL" id="SDOV01000003">
    <property type="protein sequence ID" value="KAH7642981.1"/>
    <property type="molecule type" value="Genomic_DNA"/>
</dbReference>
<keyword evidence="4" id="KW-0449">Lipoprotein</keyword>
<evidence type="ECO:0000256" key="3">
    <source>
        <dbReference type="ARBA" id="ARBA00023134"/>
    </source>
</evidence>
<dbReference type="SMART" id="SM00174">
    <property type="entry name" value="RHO"/>
    <property type="match status" value="1"/>
</dbReference>
<dbReference type="FunFam" id="3.40.50.300:FF:001018">
    <property type="entry name" value="Rab family GTPase"/>
    <property type="match status" value="1"/>
</dbReference>
<dbReference type="NCBIfam" id="TIGR00231">
    <property type="entry name" value="small_GTP"/>
    <property type="match status" value="1"/>
</dbReference>
<evidence type="ECO:0000313" key="11">
    <source>
        <dbReference type="EMBL" id="KAH9505918.1"/>
    </source>
</evidence>
<dbReference type="GO" id="GO:0003924">
    <property type="term" value="F:GTPase activity"/>
    <property type="evidence" value="ECO:0007669"/>
    <property type="project" value="InterPro"/>
</dbReference>
<reference evidence="10" key="2">
    <citation type="submission" date="2020-06" db="EMBL/GenBank/DDBJ databases">
        <authorList>
            <person name="Ji K."/>
            <person name="Li J."/>
        </authorList>
    </citation>
    <scope>NUCLEOTIDE SEQUENCE</scope>
    <source>
        <strain evidence="10">JKM2019</strain>
        <tissue evidence="10">Whole body</tissue>
    </source>
</reference>
<dbReference type="PRINTS" id="PR00449">
    <property type="entry name" value="RASTRNSFRMNG"/>
</dbReference>
<accession>A0A922HUQ3</accession>
<dbReference type="GO" id="GO:0005525">
    <property type="term" value="F:GTP binding"/>
    <property type="evidence" value="ECO:0007669"/>
    <property type="project" value="UniProtKB-KW"/>
</dbReference>
<reference evidence="11" key="4">
    <citation type="journal article" date="2022" name="Res Sq">
        <title>Comparative Genomics Reveals Insights into the Divergent Evolution of Astigmatic Mites and Household Pest Adaptations.</title>
        <authorList>
            <person name="Xiong Q."/>
            <person name="Wan A.T.-Y."/>
            <person name="Liu X.-Y."/>
            <person name="Fung C.S.-H."/>
            <person name="Xiao X."/>
            <person name="Malainual N."/>
            <person name="Hou J."/>
            <person name="Wang L."/>
            <person name="Wang M."/>
            <person name="Yang K."/>
            <person name="Cui Y."/>
            <person name="Leung E."/>
            <person name="Nong W."/>
            <person name="Shin S.-K."/>
            <person name="Au S."/>
            <person name="Jeong K.Y."/>
            <person name="Chew F.T."/>
            <person name="Hui J."/>
            <person name="Leung T.F."/>
            <person name="Tungtrongchitr A."/>
            <person name="Zhong N."/>
            <person name="Liu Z."/>
            <person name="Tsui S."/>
        </authorList>
    </citation>
    <scope>NUCLEOTIDE SEQUENCE</scope>
    <source>
        <strain evidence="11">Derf</strain>
        <tissue evidence="11">Whole organism</tissue>
    </source>
</reference>
<dbReference type="Gene3D" id="3.40.50.300">
    <property type="entry name" value="P-loop containing nucleotide triphosphate hydrolases"/>
    <property type="match status" value="1"/>
</dbReference>
<feature type="region of interest" description="Disordered" evidence="9">
    <location>
        <begin position="266"/>
        <end position="290"/>
    </location>
</feature>
<proteinExistence type="inferred from homology"/>
<dbReference type="SMART" id="SM00177">
    <property type="entry name" value="ARF"/>
    <property type="match status" value="1"/>
</dbReference>
<evidence type="ECO:0000256" key="8">
    <source>
        <dbReference type="ARBA" id="ARBA00081865"/>
    </source>
</evidence>
<dbReference type="CDD" id="cd00154">
    <property type="entry name" value="Rab"/>
    <property type="match status" value="1"/>
</dbReference>
<dbReference type="PANTHER" id="PTHR47980">
    <property type="entry name" value="LD44762P"/>
    <property type="match status" value="1"/>
</dbReference>
<reference evidence="10" key="3">
    <citation type="journal article" date="2021" name="World Allergy Organ. J.">
        <title>Chromosome-level assembly of Dermatophagoides farinae genome and transcriptome reveals two novel allergens Der f 37 and Der f 39.</title>
        <authorList>
            <person name="Chen J."/>
            <person name="Cai Z."/>
            <person name="Fan D."/>
            <person name="Hu J."/>
            <person name="Hou Y."/>
            <person name="He Y."/>
            <person name="Zhang Z."/>
            <person name="Zhao Z."/>
            <person name="Gao P."/>
            <person name="Hu W."/>
            <person name="Sun J."/>
            <person name="Li J."/>
            <person name="Ji K."/>
        </authorList>
    </citation>
    <scope>NUCLEOTIDE SEQUENCE</scope>
    <source>
        <strain evidence="10">JKM2019</strain>
    </source>
</reference>
<dbReference type="InterPro" id="IPR005225">
    <property type="entry name" value="Small_GTP-bd"/>
</dbReference>
<protein>
    <recommendedName>
        <fullName evidence="7">Ras-related protein Rab-1</fullName>
    </recommendedName>
    <alternativeName>
        <fullName evidence="8">Small GTP-binding protein rab1</fullName>
    </alternativeName>
</protein>
<evidence type="ECO:0000256" key="4">
    <source>
        <dbReference type="ARBA" id="ARBA00023288"/>
    </source>
</evidence>
<dbReference type="SMART" id="SM00176">
    <property type="entry name" value="RAN"/>
    <property type="match status" value="1"/>
</dbReference>
<gene>
    <name evidence="11" type="ORF">DERF_010684</name>
    <name evidence="10" type="ORF">HUG17_9672</name>
</gene>
<organism evidence="11 12">
    <name type="scientific">Dermatophagoides farinae</name>
    <name type="common">American house dust mite</name>
    <dbReference type="NCBI Taxonomy" id="6954"/>
    <lineage>
        <taxon>Eukaryota</taxon>
        <taxon>Metazoa</taxon>
        <taxon>Ecdysozoa</taxon>
        <taxon>Arthropoda</taxon>
        <taxon>Chelicerata</taxon>
        <taxon>Arachnida</taxon>
        <taxon>Acari</taxon>
        <taxon>Acariformes</taxon>
        <taxon>Sarcoptiformes</taxon>
        <taxon>Astigmata</taxon>
        <taxon>Psoroptidia</taxon>
        <taxon>Analgoidea</taxon>
        <taxon>Pyroglyphidae</taxon>
        <taxon>Dermatophagoidinae</taxon>
        <taxon>Dermatophagoides</taxon>
    </lineage>
</organism>
<evidence type="ECO:0000256" key="5">
    <source>
        <dbReference type="ARBA" id="ARBA00023289"/>
    </source>
</evidence>
<dbReference type="InterPro" id="IPR027417">
    <property type="entry name" value="P-loop_NTPase"/>
</dbReference>
<evidence type="ECO:0000256" key="2">
    <source>
        <dbReference type="ARBA" id="ARBA00022741"/>
    </source>
</evidence>
<feature type="region of interest" description="Disordered" evidence="9">
    <location>
        <begin position="214"/>
        <end position="239"/>
    </location>
</feature>